<evidence type="ECO:0000256" key="6">
    <source>
        <dbReference type="RuleBase" id="RU000356"/>
    </source>
</evidence>
<dbReference type="InterPro" id="IPR009050">
    <property type="entry name" value="Globin-like_sf"/>
</dbReference>
<name>E9GCI5_DAPPU</name>
<dbReference type="InParanoid" id="E9GCI5"/>
<evidence type="ECO:0000256" key="8">
    <source>
        <dbReference type="SAM" id="SignalP"/>
    </source>
</evidence>
<evidence type="ECO:0000259" key="9">
    <source>
        <dbReference type="PROSITE" id="PS01033"/>
    </source>
</evidence>
<dbReference type="GO" id="GO:0020037">
    <property type="term" value="F:heme binding"/>
    <property type="evidence" value="ECO:0007669"/>
    <property type="project" value="InterPro"/>
</dbReference>
<dbReference type="Gene3D" id="1.10.490.10">
    <property type="entry name" value="Globins"/>
    <property type="match status" value="2"/>
</dbReference>
<keyword evidence="8" id="KW-0732">Signal</keyword>
<evidence type="ECO:0000256" key="7">
    <source>
        <dbReference type="SAM" id="MobiDB-lite"/>
    </source>
</evidence>
<dbReference type="HOGENOM" id="CLU_795157_0_0_1"/>
<dbReference type="OrthoDB" id="436496at2759"/>
<evidence type="ECO:0000313" key="10">
    <source>
        <dbReference type="EMBL" id="EFX82859.1"/>
    </source>
</evidence>
<dbReference type="PANTHER" id="PTHR47217:SF1">
    <property type="entry name" value="GLOBIN-LIKE PROTEIN"/>
    <property type="match status" value="1"/>
</dbReference>
<comment type="similarity">
    <text evidence="6">Belongs to the globin family.</text>
</comment>
<dbReference type="Pfam" id="PF00042">
    <property type="entry name" value="Globin"/>
    <property type="match status" value="2"/>
</dbReference>
<dbReference type="PANTHER" id="PTHR47217">
    <property type="entry name" value="GLOBIN-LIKE PROTEIN"/>
    <property type="match status" value="1"/>
</dbReference>
<dbReference type="GO" id="GO:0005833">
    <property type="term" value="C:hemoglobin complex"/>
    <property type="evidence" value="ECO:0007669"/>
    <property type="project" value="InterPro"/>
</dbReference>
<evidence type="ECO:0000313" key="11">
    <source>
        <dbReference type="Proteomes" id="UP000000305"/>
    </source>
</evidence>
<keyword evidence="11" id="KW-1185">Reference proteome</keyword>
<keyword evidence="2 6" id="KW-0349">Heme</keyword>
<keyword evidence="5" id="KW-0408">Iron</keyword>
<reference evidence="10 11" key="1">
    <citation type="journal article" date="2011" name="Science">
        <title>The ecoresponsive genome of Daphnia pulex.</title>
        <authorList>
            <person name="Colbourne J.K."/>
            <person name="Pfrender M.E."/>
            <person name="Gilbert D."/>
            <person name="Thomas W.K."/>
            <person name="Tucker A."/>
            <person name="Oakley T.H."/>
            <person name="Tokishita S."/>
            <person name="Aerts A."/>
            <person name="Arnold G.J."/>
            <person name="Basu M.K."/>
            <person name="Bauer D.J."/>
            <person name="Caceres C.E."/>
            <person name="Carmel L."/>
            <person name="Casola C."/>
            <person name="Choi J.H."/>
            <person name="Detter J.C."/>
            <person name="Dong Q."/>
            <person name="Dusheyko S."/>
            <person name="Eads B.D."/>
            <person name="Frohlich T."/>
            <person name="Geiler-Samerotte K.A."/>
            <person name="Gerlach D."/>
            <person name="Hatcher P."/>
            <person name="Jogdeo S."/>
            <person name="Krijgsveld J."/>
            <person name="Kriventseva E.V."/>
            <person name="Kultz D."/>
            <person name="Laforsch C."/>
            <person name="Lindquist E."/>
            <person name="Lopez J."/>
            <person name="Manak J.R."/>
            <person name="Muller J."/>
            <person name="Pangilinan J."/>
            <person name="Patwardhan R.P."/>
            <person name="Pitluck S."/>
            <person name="Pritham E.J."/>
            <person name="Rechtsteiner A."/>
            <person name="Rho M."/>
            <person name="Rogozin I.B."/>
            <person name="Sakarya O."/>
            <person name="Salamov A."/>
            <person name="Schaack S."/>
            <person name="Shapiro H."/>
            <person name="Shiga Y."/>
            <person name="Skalitzky C."/>
            <person name="Smith Z."/>
            <person name="Souvorov A."/>
            <person name="Sung W."/>
            <person name="Tang Z."/>
            <person name="Tsuchiya D."/>
            <person name="Tu H."/>
            <person name="Vos H."/>
            <person name="Wang M."/>
            <person name="Wolf Y.I."/>
            <person name="Yamagata H."/>
            <person name="Yamada T."/>
            <person name="Ye Y."/>
            <person name="Shaw J.R."/>
            <person name="Andrews J."/>
            <person name="Crease T.J."/>
            <person name="Tang H."/>
            <person name="Lucas S.M."/>
            <person name="Robertson H.M."/>
            <person name="Bork P."/>
            <person name="Koonin E.V."/>
            <person name="Zdobnov E.M."/>
            <person name="Grigoriev I.V."/>
            <person name="Lynch M."/>
            <person name="Boore J.L."/>
        </authorList>
    </citation>
    <scope>NUCLEOTIDE SEQUENCE [LARGE SCALE GENOMIC DNA]</scope>
</reference>
<dbReference type="Proteomes" id="UP000000305">
    <property type="component" value="Unassembled WGS sequence"/>
</dbReference>
<evidence type="ECO:0000256" key="1">
    <source>
        <dbReference type="ARBA" id="ARBA00022448"/>
    </source>
</evidence>
<dbReference type="GO" id="GO:0046872">
    <property type="term" value="F:metal ion binding"/>
    <property type="evidence" value="ECO:0007669"/>
    <property type="project" value="UniProtKB-KW"/>
</dbReference>
<feature type="domain" description="Globin" evidence="9">
    <location>
        <begin position="49"/>
        <end position="195"/>
    </location>
</feature>
<dbReference type="PRINTS" id="PR00611">
    <property type="entry name" value="ERYTHCRUORIN"/>
</dbReference>
<dbReference type="AlphaFoldDB" id="E9GCI5"/>
<protein>
    <submittedName>
        <fullName evidence="10">Hemoglobin</fullName>
    </submittedName>
</protein>
<feature type="chain" id="PRO_5003237342" evidence="8">
    <location>
        <begin position="20"/>
        <end position="349"/>
    </location>
</feature>
<dbReference type="PROSITE" id="PS01033">
    <property type="entry name" value="GLOBIN"/>
    <property type="match status" value="2"/>
</dbReference>
<keyword evidence="4" id="KW-0479">Metal-binding</keyword>
<dbReference type="KEGG" id="dpx:DAPPUDRAFT_316317"/>
<dbReference type="EMBL" id="GL732539">
    <property type="protein sequence ID" value="EFX82859.1"/>
    <property type="molecule type" value="Genomic_DNA"/>
</dbReference>
<evidence type="ECO:0000256" key="2">
    <source>
        <dbReference type="ARBA" id="ARBA00022617"/>
    </source>
</evidence>
<dbReference type="InterPro" id="IPR000971">
    <property type="entry name" value="Globin"/>
</dbReference>
<keyword evidence="1 6" id="KW-0813">Transport</keyword>
<dbReference type="GO" id="GO:0019825">
    <property type="term" value="F:oxygen binding"/>
    <property type="evidence" value="ECO:0007669"/>
    <property type="project" value="InterPro"/>
</dbReference>
<dbReference type="InterPro" id="IPR002336">
    <property type="entry name" value="Erythrocruorin"/>
</dbReference>
<dbReference type="InterPro" id="IPR012292">
    <property type="entry name" value="Globin/Proto"/>
</dbReference>
<evidence type="ECO:0000256" key="4">
    <source>
        <dbReference type="ARBA" id="ARBA00022723"/>
    </source>
</evidence>
<dbReference type="InterPro" id="IPR044399">
    <property type="entry name" value="Mb-like_M"/>
</dbReference>
<feature type="compositionally biased region" description="Low complexity" evidence="7">
    <location>
        <begin position="27"/>
        <end position="36"/>
    </location>
</feature>
<dbReference type="CDD" id="cd01040">
    <property type="entry name" value="Mb-like"/>
    <property type="match status" value="2"/>
</dbReference>
<feature type="signal peptide" evidence="8">
    <location>
        <begin position="1"/>
        <end position="19"/>
    </location>
</feature>
<sequence>MLASFKLVVLLSVVALACAWPQFGSSSMTTGPTTSTVPAKENSQGPTPKLDCFDHSIIRNTWDQAKKNGEFAPQVLLRFIKAHPEYQQMFGKFASVPHYNLLRNGDFLAQAYTISAGLNVVIQSLSSQELLAAQFNLLGSAYQPRGVTPAMFEEFSVILEQVLEETLGSTFNVEARKAWNKGMVAIIAGISKTLKNPEDLADAQSNLTRPQIRNVQRSWESMKSGRNSLVSAIFIKLFKETPRVQKHFAKFANVPVDSLRGNGDYIQQVALVADRLDTLISAMDDQLQLLGNINYLKYTHAKRSIPRKTWEDFARLLVELLPTRGVSASDVESWKGVTTVLVNGIAPKN</sequence>
<dbReference type="SUPFAM" id="SSF46458">
    <property type="entry name" value="Globin-like"/>
    <property type="match status" value="2"/>
</dbReference>
<gene>
    <name evidence="10" type="ORF">DAPPUDRAFT_316317</name>
</gene>
<accession>E9GCI5</accession>
<evidence type="ECO:0000256" key="5">
    <source>
        <dbReference type="ARBA" id="ARBA00023004"/>
    </source>
</evidence>
<keyword evidence="3 6" id="KW-0561">Oxygen transport</keyword>
<evidence type="ECO:0000256" key="3">
    <source>
        <dbReference type="ARBA" id="ARBA00022621"/>
    </source>
</evidence>
<feature type="region of interest" description="Disordered" evidence="7">
    <location>
        <begin position="27"/>
        <end position="47"/>
    </location>
</feature>
<dbReference type="GO" id="GO:0005344">
    <property type="term" value="F:oxygen carrier activity"/>
    <property type="evidence" value="ECO:0007669"/>
    <property type="project" value="UniProtKB-KW"/>
</dbReference>
<organism evidence="10 11">
    <name type="scientific">Daphnia pulex</name>
    <name type="common">Water flea</name>
    <dbReference type="NCBI Taxonomy" id="6669"/>
    <lineage>
        <taxon>Eukaryota</taxon>
        <taxon>Metazoa</taxon>
        <taxon>Ecdysozoa</taxon>
        <taxon>Arthropoda</taxon>
        <taxon>Crustacea</taxon>
        <taxon>Branchiopoda</taxon>
        <taxon>Diplostraca</taxon>
        <taxon>Cladocera</taxon>
        <taxon>Anomopoda</taxon>
        <taxon>Daphniidae</taxon>
        <taxon>Daphnia</taxon>
    </lineage>
</organism>
<dbReference type="PROSITE" id="PS51257">
    <property type="entry name" value="PROKAR_LIPOPROTEIN"/>
    <property type="match status" value="1"/>
</dbReference>
<proteinExistence type="inferred from homology"/>
<dbReference type="GO" id="GO:0005576">
    <property type="term" value="C:extracellular region"/>
    <property type="evidence" value="ECO:0007669"/>
    <property type="project" value="InterPro"/>
</dbReference>
<feature type="domain" description="Globin" evidence="9">
    <location>
        <begin position="206"/>
        <end position="349"/>
    </location>
</feature>